<name>A0A4Q7PJ28_9FLAO</name>
<organism evidence="2 3">
    <name type="scientific">Aquimarina brevivitae</name>
    <dbReference type="NCBI Taxonomy" id="323412"/>
    <lineage>
        <taxon>Bacteria</taxon>
        <taxon>Pseudomonadati</taxon>
        <taxon>Bacteroidota</taxon>
        <taxon>Flavobacteriia</taxon>
        <taxon>Flavobacteriales</taxon>
        <taxon>Flavobacteriaceae</taxon>
        <taxon>Aquimarina</taxon>
    </lineage>
</organism>
<proteinExistence type="predicted"/>
<evidence type="ECO:0000313" key="3">
    <source>
        <dbReference type="Proteomes" id="UP000292262"/>
    </source>
</evidence>
<accession>A0A4Q7PJ28</accession>
<dbReference type="RefSeq" id="WP_130285852.1">
    <property type="nucleotide sequence ID" value="NZ_SGXE01000001.1"/>
</dbReference>
<keyword evidence="1" id="KW-0472">Membrane</keyword>
<dbReference type="EMBL" id="SGXE01000001">
    <property type="protein sequence ID" value="RZT00049.1"/>
    <property type="molecule type" value="Genomic_DNA"/>
</dbReference>
<evidence type="ECO:0000256" key="1">
    <source>
        <dbReference type="SAM" id="Phobius"/>
    </source>
</evidence>
<feature type="transmembrane region" description="Helical" evidence="1">
    <location>
        <begin position="76"/>
        <end position="97"/>
    </location>
</feature>
<dbReference type="Proteomes" id="UP000292262">
    <property type="component" value="Unassembled WGS sequence"/>
</dbReference>
<protein>
    <submittedName>
        <fullName evidence="2">Uncharacterized protein</fullName>
    </submittedName>
</protein>
<gene>
    <name evidence="2" type="ORF">EV197_1279</name>
</gene>
<evidence type="ECO:0000313" key="2">
    <source>
        <dbReference type="EMBL" id="RZT00049.1"/>
    </source>
</evidence>
<dbReference type="OrthoDB" id="1202744at2"/>
<keyword evidence="1" id="KW-1133">Transmembrane helix</keyword>
<dbReference type="AlphaFoldDB" id="A0A4Q7PJ28"/>
<sequence length="115" mass="12973">MSLFNSINNKTSEAVDLSKKYVEKTNEYYKLKLFQQLTSSFSFLTKMAVIGGFIFLGLIFMAVSGAIALGNYLNSITLSCLIIGGGLMIISLLFYFLRKQIDKIIIRKIAKTYFD</sequence>
<reference evidence="2 3" key="1">
    <citation type="submission" date="2019-02" db="EMBL/GenBank/DDBJ databases">
        <title>Genomic Encyclopedia of Type Strains, Phase IV (KMG-IV): sequencing the most valuable type-strain genomes for metagenomic binning, comparative biology and taxonomic classification.</title>
        <authorList>
            <person name="Goeker M."/>
        </authorList>
    </citation>
    <scope>NUCLEOTIDE SEQUENCE [LARGE SCALE GENOMIC DNA]</scope>
    <source>
        <strain evidence="2 3">DSM 17196</strain>
    </source>
</reference>
<feature type="transmembrane region" description="Helical" evidence="1">
    <location>
        <begin position="47"/>
        <end position="70"/>
    </location>
</feature>
<comment type="caution">
    <text evidence="2">The sequence shown here is derived from an EMBL/GenBank/DDBJ whole genome shotgun (WGS) entry which is preliminary data.</text>
</comment>
<keyword evidence="1" id="KW-0812">Transmembrane</keyword>
<keyword evidence="3" id="KW-1185">Reference proteome</keyword>